<evidence type="ECO:0000259" key="1">
    <source>
        <dbReference type="Pfam" id="PF25079"/>
    </source>
</evidence>
<dbReference type="AlphaFoldDB" id="A0A8D7A944"/>
<evidence type="ECO:0000313" key="2">
    <source>
        <dbReference type="EMBL" id="CAG1845045.1"/>
    </source>
</evidence>
<dbReference type="Pfam" id="PF25079">
    <property type="entry name" value="COB_C"/>
    <property type="match status" value="1"/>
</dbReference>
<sequence>MLRHLLLLLQRLRRLLQHLRVRLRRRRVACDPDAPALLLPPEALLFPFDNRTAKAKAWAKLKHHHVPNPLPCGDNCGVSINGHIVSNYRNGWTARITLFNRKGYTFKDWFVTVEMDKAYLGFQKAYSFNGTKLEGPGRLNKTVFLRGLEGLNYLTAGTDGKNPTVDPRVPGKQQSVISFTKKGTPGINIVKGEGFPTRLYFDGEECALPDEIP</sequence>
<reference evidence="2" key="1">
    <citation type="submission" date="2021-03" db="EMBL/GenBank/DDBJ databases">
        <authorList>
            <consortium name="Genoscope - CEA"/>
            <person name="William W."/>
        </authorList>
    </citation>
    <scope>NUCLEOTIDE SEQUENCE</scope>
    <source>
        <strain evidence="2">Doubled-haploid Pahang</strain>
    </source>
</reference>
<organism evidence="2">
    <name type="scientific">Musa acuminata subsp. malaccensis</name>
    <name type="common">Wild banana</name>
    <name type="synonym">Musa malaccensis</name>
    <dbReference type="NCBI Taxonomy" id="214687"/>
    <lineage>
        <taxon>Eukaryota</taxon>
        <taxon>Viridiplantae</taxon>
        <taxon>Streptophyta</taxon>
        <taxon>Embryophyta</taxon>
        <taxon>Tracheophyta</taxon>
        <taxon>Spermatophyta</taxon>
        <taxon>Magnoliopsida</taxon>
        <taxon>Liliopsida</taxon>
        <taxon>Zingiberales</taxon>
        <taxon>Musaceae</taxon>
        <taxon>Musa</taxon>
    </lineage>
</organism>
<dbReference type="InterPro" id="IPR056900">
    <property type="entry name" value="COB_C"/>
</dbReference>
<dbReference type="PANTHER" id="PTHR31052:SF2">
    <property type="entry name" value="COBRA-LIKE PROTEIN 10"/>
    <property type="match status" value="1"/>
</dbReference>
<feature type="domain" description="COBRA C-terminal" evidence="1">
    <location>
        <begin position="28"/>
        <end position="213"/>
    </location>
</feature>
<proteinExistence type="predicted"/>
<accession>A0A8D7A944</accession>
<dbReference type="EMBL" id="HG996471">
    <property type="protein sequence ID" value="CAG1845045.1"/>
    <property type="molecule type" value="Genomic_DNA"/>
</dbReference>
<name>A0A8D7A944_MUSAM</name>
<dbReference type="PANTHER" id="PTHR31052">
    <property type="entry name" value="COBRA-LIKE PROTEIN 7"/>
    <property type="match status" value="1"/>
</dbReference>
<protein>
    <submittedName>
        <fullName evidence="2">(wild Malaysian banana) hypothetical protein</fullName>
    </submittedName>
</protein>
<gene>
    <name evidence="2" type="ORF">GSMUA_148410.1</name>
</gene>